<feature type="compositionally biased region" description="Pro residues" evidence="2">
    <location>
        <begin position="451"/>
        <end position="463"/>
    </location>
</feature>
<dbReference type="InterPro" id="IPR013272">
    <property type="entry name" value="Vps72/YL1_C"/>
</dbReference>
<dbReference type="InterPro" id="IPR046757">
    <property type="entry name" value="YL1_N"/>
</dbReference>
<evidence type="ECO:0000256" key="2">
    <source>
        <dbReference type="SAM" id="MobiDB-lite"/>
    </source>
</evidence>
<dbReference type="VEuPathDB" id="FungiDB:NEUTE1DRAFT_121912"/>
<comment type="similarity">
    <text evidence="1">Belongs to the VPS72/YL1 family.</text>
</comment>
<evidence type="ECO:0000256" key="1">
    <source>
        <dbReference type="ARBA" id="ARBA00006832"/>
    </source>
</evidence>
<feature type="compositionally biased region" description="Basic and acidic residues" evidence="2">
    <location>
        <begin position="610"/>
        <end position="642"/>
    </location>
</feature>
<feature type="compositionally biased region" description="Low complexity" evidence="2">
    <location>
        <begin position="510"/>
        <end position="531"/>
    </location>
</feature>
<accession>F8MKX1</accession>
<feature type="compositionally biased region" description="Low complexity" evidence="2">
    <location>
        <begin position="957"/>
        <end position="1006"/>
    </location>
</feature>
<dbReference type="KEGG" id="nte:NEUTE1DRAFT121912"/>
<keyword evidence="5" id="KW-1185">Reference proteome</keyword>
<dbReference type="PANTHER" id="PTHR13275">
    <property type="entry name" value="YL-1 PROTEIN TRANSCRIPTION FACTOR-LIKE 1"/>
    <property type="match status" value="1"/>
</dbReference>
<feature type="compositionally biased region" description="Acidic residues" evidence="2">
    <location>
        <begin position="78"/>
        <end position="107"/>
    </location>
</feature>
<proteinExistence type="inferred from homology"/>
<dbReference type="AlphaFoldDB" id="F8MKX1"/>
<sequence>MTTIDLNRDPNHKHPDLPVPNEITEENWSDSSDDSDVESPSIGEAAQQPQQVEWLATSRAKRSTAGNRMKSMLANEEPAAEDSDLELLFAEDDDDAGFTDEEKDDASDVQMDSSSDDEDDKDGAAADDLEGEKELERQAREKRNAQRKRKAQEAIPMKFRKKVRIEQPPSATGESATGSPAPSTTGTPAASSVRQGPTPRPPRPKKKSERTSWLPTPADMPTRASERRTTKMSKEQLHQKMIDDEIRRKKLMEKMEKNAKRLEALKKPPMTQAERLAEAALVEKRNEKSLNRWEEAEKVREEERLRKIAALNNRKLDGPVVTFWSGIQTLEEGQQKHVGKMVSMEEKPVRKKRQSVSATLAAQEAAEKEKAKAEEASKQTPLTEKGDDKSAEAATKPDDKVEAQAEKAVPSIALPEQPQKPISTPDVVMKDAPEPPQPPQPSILAPIRGPMAPPPIPSPPPLETKPAPSSGVLAAPVLAPPGGVAPPMLDVQMPGLAFPFSNGMSNVLAPPNTTSPLSMPPSSGSLSTLTPAPAPAPTPALLSAPVTSVPTTTLSFAPTHIPAPATAPAPAVDRPPRDLPSPATTVLTTTIQTKQAPTPPSSQSATVSSEKLDKEEKSAVPRKDDKAEQGDRGEESRKENKSDIANTGPNRPQEGSTVPTDQPAAEGGEEGKTVNKVTRSCIILQNFDEAAIKDKQVQTQIIFGRRMEKLATRYRDPKTGLPYYNAYAYREIQRVHRGDYKFSALLGAYVGSGTYAAKGVPERFLNPNGKRSTPKEDPAVKLAKLKEAQEAEKRKEKNKEALEMEKTKEIEAGDKNLDNVQATELPPLRQPKLPQLPRRASGTEVTSAIKARSKSKETTRPSEPKRKTSTSSLPATMTGPVVQAKLEPIEGVALPLKATSAPALTPTPKPVAAAATTTANPSLLPLSTPTPPLQTQAQFKLVDDDVKTQTQQLPVKSTSSSNSQPTPQASQPQPQPQGQQSLTVPAPAPNQNTAAAPPSSAAVEAPTQPPPADDDPVKSVNSTQPSQPPPPPPAQEAAQTPVAETRFLPAPVPDMS</sequence>
<feature type="compositionally biased region" description="Acidic residues" evidence="2">
    <location>
        <begin position="23"/>
        <end position="37"/>
    </location>
</feature>
<dbReference type="Proteomes" id="UP000008065">
    <property type="component" value="Unassembled WGS sequence"/>
</dbReference>
<feature type="region of interest" description="Disordered" evidence="2">
    <location>
        <begin position="505"/>
        <end position="673"/>
    </location>
</feature>
<feature type="compositionally biased region" description="Basic and acidic residues" evidence="2">
    <location>
        <begin position="384"/>
        <end position="405"/>
    </location>
</feature>
<dbReference type="PANTHER" id="PTHR13275:SF4">
    <property type="entry name" value="VACUOLAR PROTEIN SORTING-ASSOCIATED PROTEIN 72 HOMOLOG"/>
    <property type="match status" value="1"/>
</dbReference>
<feature type="compositionally biased region" description="Low complexity" evidence="2">
    <location>
        <begin position="557"/>
        <end position="572"/>
    </location>
</feature>
<feature type="region of interest" description="Disordered" evidence="2">
    <location>
        <begin position="332"/>
        <end position="488"/>
    </location>
</feature>
<feature type="compositionally biased region" description="Low complexity" evidence="2">
    <location>
        <begin position="584"/>
        <end position="593"/>
    </location>
</feature>
<feature type="compositionally biased region" description="Basic and acidic residues" evidence="2">
    <location>
        <begin position="224"/>
        <end position="245"/>
    </location>
</feature>
<dbReference type="GO" id="GO:0005634">
    <property type="term" value="C:nucleus"/>
    <property type="evidence" value="ECO:0007669"/>
    <property type="project" value="TreeGrafter"/>
</dbReference>
<feature type="compositionally biased region" description="Basic and acidic residues" evidence="2">
    <location>
        <begin position="854"/>
        <end position="866"/>
    </location>
</feature>
<feature type="compositionally biased region" description="Low complexity" evidence="2">
    <location>
        <begin position="1035"/>
        <end position="1044"/>
    </location>
</feature>
<feature type="compositionally biased region" description="Basic and acidic residues" evidence="2">
    <location>
        <begin position="787"/>
        <end position="817"/>
    </location>
</feature>
<name>F8MKX1_NEUT8</name>
<feature type="region of interest" description="Disordered" evidence="2">
    <location>
        <begin position="1"/>
        <end position="245"/>
    </location>
</feature>
<feature type="compositionally biased region" description="Polar residues" evidence="2">
    <location>
        <begin position="546"/>
        <end position="556"/>
    </location>
</feature>
<dbReference type="GeneID" id="20824202"/>
<gene>
    <name evidence="4" type="ORF">NEUTE1DRAFT_121912</name>
</gene>
<feature type="compositionally biased region" description="Low complexity" evidence="2">
    <location>
        <begin position="825"/>
        <end position="839"/>
    </location>
</feature>
<feature type="compositionally biased region" description="Acidic residues" evidence="2">
    <location>
        <begin position="114"/>
        <end position="131"/>
    </location>
</feature>
<feature type="region of interest" description="Disordered" evidence="2">
    <location>
        <begin position="900"/>
        <end position="1056"/>
    </location>
</feature>
<dbReference type="Pfam" id="PF08265">
    <property type="entry name" value="YL1_C"/>
    <property type="match status" value="1"/>
</dbReference>
<protein>
    <recommendedName>
        <fullName evidence="3">Vps72/YL1 C-terminal domain-containing protein</fullName>
    </recommendedName>
</protein>
<feature type="compositionally biased region" description="Basic and acidic residues" evidence="2">
    <location>
        <begin position="365"/>
        <end position="377"/>
    </location>
</feature>
<feature type="compositionally biased region" description="Low complexity" evidence="2">
    <location>
        <begin position="175"/>
        <end position="192"/>
    </location>
</feature>
<feature type="compositionally biased region" description="Basic and acidic residues" evidence="2">
    <location>
        <begin position="1"/>
        <end position="16"/>
    </location>
</feature>
<dbReference type="EMBL" id="GL891304">
    <property type="protein sequence ID" value="EGO57499.1"/>
    <property type="molecule type" value="Genomic_DNA"/>
</dbReference>
<dbReference type="OrthoDB" id="3942062at2759"/>
<dbReference type="RefSeq" id="XP_009850611.1">
    <property type="nucleotide sequence ID" value="XM_009852309.1"/>
</dbReference>
<feature type="region of interest" description="Disordered" evidence="2">
    <location>
        <begin position="787"/>
        <end position="882"/>
    </location>
</feature>
<dbReference type="SMART" id="SM00993">
    <property type="entry name" value="YL1_C"/>
    <property type="match status" value="1"/>
</dbReference>
<feature type="compositionally biased region" description="Low complexity" evidence="2">
    <location>
        <begin position="471"/>
        <end position="487"/>
    </location>
</feature>
<feature type="compositionally biased region" description="Basic and acidic residues" evidence="2">
    <location>
        <begin position="132"/>
        <end position="144"/>
    </location>
</feature>
<dbReference type="Pfam" id="PF05764">
    <property type="entry name" value="YL1"/>
    <property type="match status" value="1"/>
</dbReference>
<evidence type="ECO:0000259" key="3">
    <source>
        <dbReference type="SMART" id="SM00993"/>
    </source>
</evidence>
<feature type="compositionally biased region" description="Polar residues" evidence="2">
    <location>
        <begin position="643"/>
        <end position="660"/>
    </location>
</feature>
<evidence type="ECO:0000313" key="5">
    <source>
        <dbReference type="Proteomes" id="UP000008065"/>
    </source>
</evidence>
<organism evidence="4 5">
    <name type="scientific">Neurospora tetrasperma (strain FGSC 2508 / ATCC MYA-4615 / P0657)</name>
    <dbReference type="NCBI Taxonomy" id="510951"/>
    <lineage>
        <taxon>Eukaryota</taxon>
        <taxon>Fungi</taxon>
        <taxon>Dikarya</taxon>
        <taxon>Ascomycota</taxon>
        <taxon>Pezizomycotina</taxon>
        <taxon>Sordariomycetes</taxon>
        <taxon>Sordariomycetidae</taxon>
        <taxon>Sordariales</taxon>
        <taxon>Sordariaceae</taxon>
        <taxon>Neurospora</taxon>
    </lineage>
</organism>
<feature type="compositionally biased region" description="Low complexity" evidence="2">
    <location>
        <begin position="901"/>
        <end position="937"/>
    </location>
</feature>
<reference evidence="5" key="1">
    <citation type="journal article" date="2011" name="Genetics">
        <title>Massive changes in genome architecture accompany the transition to self-fertility in the filamentous fungus Neurospora tetrasperma.</title>
        <authorList>
            <person name="Ellison C.E."/>
            <person name="Stajich J.E."/>
            <person name="Jacobson D.J."/>
            <person name="Natvig D.O."/>
            <person name="Lapidus A."/>
            <person name="Foster B."/>
            <person name="Aerts A."/>
            <person name="Riley R."/>
            <person name="Lindquist E.A."/>
            <person name="Grigoriev I.V."/>
            <person name="Taylor J.W."/>
        </authorList>
    </citation>
    <scope>NUCLEOTIDE SEQUENCE [LARGE SCALE GENOMIC DNA]</scope>
    <source>
        <strain evidence="5">FGSC 2508 / P0657</strain>
    </source>
</reference>
<dbReference type="HOGENOM" id="CLU_008699_1_0_1"/>
<feature type="domain" description="Vps72/YL1 C-terminal" evidence="3">
    <location>
        <begin position="709"/>
        <end position="732"/>
    </location>
</feature>
<evidence type="ECO:0000313" key="4">
    <source>
        <dbReference type="EMBL" id="EGO57499.1"/>
    </source>
</evidence>